<evidence type="ECO:0000256" key="1">
    <source>
        <dbReference type="ARBA" id="ARBA00010062"/>
    </source>
</evidence>
<dbReference type="InterPro" id="IPR051010">
    <property type="entry name" value="BCAA_transport"/>
</dbReference>
<dbReference type="PANTHER" id="PTHR30483">
    <property type="entry name" value="LEUCINE-SPECIFIC-BINDING PROTEIN"/>
    <property type="match status" value="1"/>
</dbReference>
<name>A0ABU5UB51_9CYAN</name>
<dbReference type="CDD" id="cd06268">
    <property type="entry name" value="PBP1_ABC_transporter_LIVBP-like"/>
    <property type="match status" value="1"/>
</dbReference>
<dbReference type="Pfam" id="PF13458">
    <property type="entry name" value="Peripla_BP_6"/>
    <property type="match status" value="1"/>
</dbReference>
<dbReference type="RefSeq" id="WP_323195105.1">
    <property type="nucleotide sequence ID" value="NZ_JAYGHG010000005.1"/>
</dbReference>
<reference evidence="5 6" key="1">
    <citation type="submission" date="2023-12" db="EMBL/GenBank/DDBJ databases">
        <title>Baltic Sea Cyanobacteria.</title>
        <authorList>
            <person name="Delbaje E."/>
            <person name="Fewer D.P."/>
            <person name="Shishido T.K."/>
        </authorList>
    </citation>
    <scope>NUCLEOTIDE SEQUENCE [LARGE SCALE GENOMIC DNA]</scope>
    <source>
        <strain evidence="5 6">UHCC-0300</strain>
    </source>
</reference>
<keyword evidence="2" id="KW-0732">Signal</keyword>
<dbReference type="SUPFAM" id="SSF53822">
    <property type="entry name" value="Periplasmic binding protein-like I"/>
    <property type="match status" value="1"/>
</dbReference>
<keyword evidence="6" id="KW-1185">Reference proteome</keyword>
<dbReference type="InterPro" id="IPR028082">
    <property type="entry name" value="Peripla_BP_I"/>
</dbReference>
<feature type="domain" description="Leucine-binding protein" evidence="4">
    <location>
        <begin position="559"/>
        <end position="847"/>
    </location>
</feature>
<feature type="domain" description="CHAT" evidence="3">
    <location>
        <begin position="207"/>
        <end position="356"/>
    </location>
</feature>
<dbReference type="Gene3D" id="3.40.50.2300">
    <property type="match status" value="2"/>
</dbReference>
<comment type="similarity">
    <text evidence="1">Belongs to the leucine-binding protein family.</text>
</comment>
<evidence type="ECO:0000313" key="6">
    <source>
        <dbReference type="Proteomes" id="UP001302120"/>
    </source>
</evidence>
<sequence>MMRFTNIDQPQDIAVVIQIRGGSFTEGFPITLQILEHGRPIYESKGAKEFCLPAAPNMRKLYQQWQVHSQEGSRRLQGRLLEVVQAQETNISEAENLAVWQDATEALKGYCKDWFGRSEFSQLRDRILSNSVITQESSIPIIIRCDDDHADRDLISRLPFHFWDLYNKLPNAEFALFNQFNKPAIKLNRSVKVLAIFGSSVGGLKLEQDAAALRSLENHGARITQVLEPSNEELCRLLSDQVWDILFFAGHSSSVESSGRIQIRANRSLSLDNLRPSLVDAVHKGLTLAIFNSCDGLGIAEFLKEAGVQNIIVMKEPVPDDIACLFLTEFLREFTQGTQLCQSIRRARRRIALEQDDFPAASWLPAVFLNPSAPELALPRPGAFSFSRISRFSRTQIVLGSLLSAGLAIATPLVLKYQCQLLPRTFTTCPIPVEDFISSGDRSIKGSKVILASEYSSLKKNGIKSFADGEYEDAINLFDSLRAQAKQNKNQPDIRAAALTALQDPEVLIYRNNALARMRHAENPQSPMYTIAVAASMNNEPGINIFLGVAQAQDVAVKNGLNLQLAIANDMNKTQQAQEVAKNLSRNQDILAVVGHYTSPNTCEALKVYAPNGLVLVAPTSTMVKLSANCGDGSHDVFFRTVSNTRVEAQTLIDYLINDLRITQPKVVAFYNSQELFSQDMFDQFEEVLKAKGGDIIATVDLSDPNFKPEQLPSQVKQASAIAILSDGGTNNRTVLEKSLKILQTNKGKQPILGANTLYLPAVLDLGKGALTNRLFLAVDWHPQMCGAEEFSTQLREYWGGDLNRRSVLAYEAIQVITSVLPATANQPTTRDDIRRRLARTGIVKDAAPQSDVFQGQTISFDEKGDRKEITTRLIVTVNDQNQFALTEDANCPASSTEQI</sequence>
<dbReference type="Pfam" id="PF12770">
    <property type="entry name" value="CHAT"/>
    <property type="match status" value="1"/>
</dbReference>
<gene>
    <name evidence="5" type="ORF">VB620_05335</name>
</gene>
<protein>
    <submittedName>
        <fullName evidence="5">ABC transporter substrate-binding protein</fullName>
    </submittedName>
</protein>
<dbReference type="PANTHER" id="PTHR30483:SF6">
    <property type="entry name" value="PERIPLASMIC BINDING PROTEIN OF ABC TRANSPORTER FOR NATURAL AMINO ACIDS"/>
    <property type="match status" value="1"/>
</dbReference>
<comment type="caution">
    <text evidence="5">The sequence shown here is derived from an EMBL/GenBank/DDBJ whole genome shotgun (WGS) entry which is preliminary data.</text>
</comment>
<evidence type="ECO:0000313" key="5">
    <source>
        <dbReference type="EMBL" id="MEA5580763.1"/>
    </source>
</evidence>
<evidence type="ECO:0000259" key="4">
    <source>
        <dbReference type="Pfam" id="PF13458"/>
    </source>
</evidence>
<dbReference type="EMBL" id="JAYGHG010000005">
    <property type="protein sequence ID" value="MEA5580763.1"/>
    <property type="molecule type" value="Genomic_DNA"/>
</dbReference>
<dbReference type="InterPro" id="IPR028081">
    <property type="entry name" value="Leu-bd"/>
</dbReference>
<dbReference type="InterPro" id="IPR024983">
    <property type="entry name" value="CHAT_dom"/>
</dbReference>
<dbReference type="Proteomes" id="UP001302120">
    <property type="component" value="Unassembled WGS sequence"/>
</dbReference>
<accession>A0ABU5UB51</accession>
<evidence type="ECO:0000256" key="2">
    <source>
        <dbReference type="ARBA" id="ARBA00022729"/>
    </source>
</evidence>
<organism evidence="5 6">
    <name type="scientific">Nodularia harveyana UHCC-0300</name>
    <dbReference type="NCBI Taxonomy" id="2974287"/>
    <lineage>
        <taxon>Bacteria</taxon>
        <taxon>Bacillati</taxon>
        <taxon>Cyanobacteriota</taxon>
        <taxon>Cyanophyceae</taxon>
        <taxon>Nostocales</taxon>
        <taxon>Nodulariaceae</taxon>
        <taxon>Nodularia</taxon>
    </lineage>
</organism>
<evidence type="ECO:0000259" key="3">
    <source>
        <dbReference type="Pfam" id="PF12770"/>
    </source>
</evidence>
<proteinExistence type="inferred from homology"/>